<accession>A0A4C1TTB0</accession>
<sequence>MSTSLVVSRQCQRQAVTNSSVGKLRVCGRGGWRSRVSVPTCARSILQRTSSNGADAEVVERERSVPVESARDARFINKVVTCIVTGIDITETERAARFDLFIDADAYAQSSRRATAMALHNLE</sequence>
<reference evidence="1 2" key="1">
    <citation type="journal article" date="2019" name="Commun. Biol.">
        <title>The bagworm genome reveals a unique fibroin gene that provides high tensile strength.</title>
        <authorList>
            <person name="Kono N."/>
            <person name="Nakamura H."/>
            <person name="Ohtoshi R."/>
            <person name="Tomita M."/>
            <person name="Numata K."/>
            <person name="Arakawa K."/>
        </authorList>
    </citation>
    <scope>NUCLEOTIDE SEQUENCE [LARGE SCALE GENOMIC DNA]</scope>
</reference>
<dbReference type="AlphaFoldDB" id="A0A4C1TTB0"/>
<comment type="caution">
    <text evidence="1">The sequence shown here is derived from an EMBL/GenBank/DDBJ whole genome shotgun (WGS) entry which is preliminary data.</text>
</comment>
<organism evidence="1 2">
    <name type="scientific">Eumeta variegata</name>
    <name type="common">Bagworm moth</name>
    <name type="synonym">Eumeta japonica</name>
    <dbReference type="NCBI Taxonomy" id="151549"/>
    <lineage>
        <taxon>Eukaryota</taxon>
        <taxon>Metazoa</taxon>
        <taxon>Ecdysozoa</taxon>
        <taxon>Arthropoda</taxon>
        <taxon>Hexapoda</taxon>
        <taxon>Insecta</taxon>
        <taxon>Pterygota</taxon>
        <taxon>Neoptera</taxon>
        <taxon>Endopterygota</taxon>
        <taxon>Lepidoptera</taxon>
        <taxon>Glossata</taxon>
        <taxon>Ditrysia</taxon>
        <taxon>Tineoidea</taxon>
        <taxon>Psychidae</taxon>
        <taxon>Oiketicinae</taxon>
        <taxon>Eumeta</taxon>
    </lineage>
</organism>
<proteinExistence type="predicted"/>
<dbReference type="EMBL" id="BGZK01000085">
    <property type="protein sequence ID" value="GBP17138.1"/>
    <property type="molecule type" value="Genomic_DNA"/>
</dbReference>
<name>A0A4C1TTB0_EUMVA</name>
<evidence type="ECO:0000313" key="1">
    <source>
        <dbReference type="EMBL" id="GBP17138.1"/>
    </source>
</evidence>
<keyword evidence="2" id="KW-1185">Reference proteome</keyword>
<evidence type="ECO:0000313" key="2">
    <source>
        <dbReference type="Proteomes" id="UP000299102"/>
    </source>
</evidence>
<gene>
    <name evidence="1" type="ORF">EVAR_17264_1</name>
</gene>
<protein>
    <submittedName>
        <fullName evidence="1">Uncharacterized protein</fullName>
    </submittedName>
</protein>
<dbReference type="Proteomes" id="UP000299102">
    <property type="component" value="Unassembled WGS sequence"/>
</dbReference>